<name>J9G5U1_9ZZZZ</name>
<dbReference type="AlphaFoldDB" id="J9G5U1"/>
<proteinExistence type="predicted"/>
<sequence length="101" mass="11204">MRKHRDENNDFYEDDEDEDEIYIPEQADAEQTMTIPAQDPREPVGLQNGEATANSMIGSINLFPQEQSKEPAEERGLASEIAQSQCKKTGAAERGSAVCQC</sequence>
<reference evidence="1" key="1">
    <citation type="journal article" date="2012" name="PLoS ONE">
        <title>Gene sets for utilization of primary and secondary nutrition supplies in the distal gut of endangered iberian lynx.</title>
        <authorList>
            <person name="Alcaide M."/>
            <person name="Messina E."/>
            <person name="Richter M."/>
            <person name="Bargiela R."/>
            <person name="Peplies J."/>
            <person name="Huws S.A."/>
            <person name="Newbold C.J."/>
            <person name="Golyshin P.N."/>
            <person name="Simon M.A."/>
            <person name="Lopez G."/>
            <person name="Yakimov M.M."/>
            <person name="Ferrer M."/>
        </authorList>
    </citation>
    <scope>NUCLEOTIDE SEQUENCE</scope>
</reference>
<accession>J9G5U1</accession>
<comment type="caution">
    <text evidence="1">The sequence shown here is derived from an EMBL/GenBank/DDBJ whole genome shotgun (WGS) entry which is preliminary data.</text>
</comment>
<organism evidence="1">
    <name type="scientific">gut metagenome</name>
    <dbReference type="NCBI Taxonomy" id="749906"/>
    <lineage>
        <taxon>unclassified sequences</taxon>
        <taxon>metagenomes</taxon>
        <taxon>organismal metagenomes</taxon>
    </lineage>
</organism>
<dbReference type="EMBL" id="AMCI01002494">
    <property type="protein sequence ID" value="EJX02562.1"/>
    <property type="molecule type" value="Genomic_DNA"/>
</dbReference>
<evidence type="ECO:0000313" key="1">
    <source>
        <dbReference type="EMBL" id="EJX02562.1"/>
    </source>
</evidence>
<protein>
    <submittedName>
        <fullName evidence="1">Uncharacterized protein</fullName>
    </submittedName>
</protein>
<gene>
    <name evidence="1" type="ORF">EVA_09332</name>
</gene>